<dbReference type="Proteomes" id="UP000691718">
    <property type="component" value="Unassembled WGS sequence"/>
</dbReference>
<gene>
    <name evidence="1" type="ORF">PAPOLLO_LOCUS27270</name>
</gene>
<accession>A0A8S3Y9I7</accession>
<dbReference type="AlphaFoldDB" id="A0A8S3Y9I7"/>
<sequence length="83" mass="9936">MREDVFSGEVDSTEQYSSEPIVQRYIPPSIRGNIRRRQFIENHFQHNTHLKSKIFPLSRCQLSNNNNYILQFSPIWNKSREVL</sequence>
<protein>
    <submittedName>
        <fullName evidence="1">(apollo) hypothetical protein</fullName>
    </submittedName>
</protein>
<proteinExistence type="predicted"/>
<name>A0A8S3Y9I7_PARAO</name>
<comment type="caution">
    <text evidence="1">The sequence shown here is derived from an EMBL/GenBank/DDBJ whole genome shotgun (WGS) entry which is preliminary data.</text>
</comment>
<dbReference type="EMBL" id="CAJQZP010001634">
    <property type="protein sequence ID" value="CAG5057602.1"/>
    <property type="molecule type" value="Genomic_DNA"/>
</dbReference>
<reference evidence="1" key="1">
    <citation type="submission" date="2021-04" db="EMBL/GenBank/DDBJ databases">
        <authorList>
            <person name="Tunstrom K."/>
        </authorList>
    </citation>
    <scope>NUCLEOTIDE SEQUENCE</scope>
</reference>
<keyword evidence="2" id="KW-1185">Reference proteome</keyword>
<evidence type="ECO:0000313" key="2">
    <source>
        <dbReference type="Proteomes" id="UP000691718"/>
    </source>
</evidence>
<evidence type="ECO:0000313" key="1">
    <source>
        <dbReference type="EMBL" id="CAG5057602.1"/>
    </source>
</evidence>
<organism evidence="1 2">
    <name type="scientific">Parnassius apollo</name>
    <name type="common">Apollo butterfly</name>
    <name type="synonym">Papilio apollo</name>
    <dbReference type="NCBI Taxonomy" id="110799"/>
    <lineage>
        <taxon>Eukaryota</taxon>
        <taxon>Metazoa</taxon>
        <taxon>Ecdysozoa</taxon>
        <taxon>Arthropoda</taxon>
        <taxon>Hexapoda</taxon>
        <taxon>Insecta</taxon>
        <taxon>Pterygota</taxon>
        <taxon>Neoptera</taxon>
        <taxon>Endopterygota</taxon>
        <taxon>Lepidoptera</taxon>
        <taxon>Glossata</taxon>
        <taxon>Ditrysia</taxon>
        <taxon>Papilionoidea</taxon>
        <taxon>Papilionidae</taxon>
        <taxon>Parnassiinae</taxon>
        <taxon>Parnassini</taxon>
        <taxon>Parnassius</taxon>
        <taxon>Parnassius</taxon>
    </lineage>
</organism>